<dbReference type="RefSeq" id="WP_073140965.1">
    <property type="nucleotide sequence ID" value="NZ_FQUV01000002.1"/>
</dbReference>
<dbReference type="OrthoDB" id="7868955at2"/>
<gene>
    <name evidence="2" type="ORF">SAMN05444273_102176</name>
</gene>
<evidence type="ECO:0000313" key="3">
    <source>
        <dbReference type="Proteomes" id="UP000184144"/>
    </source>
</evidence>
<name>A0A1M4V9M5_9RHOB</name>
<dbReference type="AlphaFoldDB" id="A0A1M4V9M5"/>
<evidence type="ECO:0000256" key="1">
    <source>
        <dbReference type="SAM" id="MobiDB-lite"/>
    </source>
</evidence>
<dbReference type="EMBL" id="FQUV01000002">
    <property type="protein sequence ID" value="SHE65655.1"/>
    <property type="molecule type" value="Genomic_DNA"/>
</dbReference>
<proteinExistence type="predicted"/>
<protein>
    <submittedName>
        <fullName evidence="2">Uncharacterized protein</fullName>
    </submittedName>
</protein>
<evidence type="ECO:0000313" key="2">
    <source>
        <dbReference type="EMBL" id="SHE65655.1"/>
    </source>
</evidence>
<keyword evidence="3" id="KW-1185">Reference proteome</keyword>
<dbReference type="Proteomes" id="UP000184144">
    <property type="component" value="Unassembled WGS sequence"/>
</dbReference>
<feature type="region of interest" description="Disordered" evidence="1">
    <location>
        <begin position="1"/>
        <end position="66"/>
    </location>
</feature>
<reference evidence="3" key="1">
    <citation type="submission" date="2016-11" db="EMBL/GenBank/DDBJ databases">
        <authorList>
            <person name="Varghese N."/>
            <person name="Submissions S."/>
        </authorList>
    </citation>
    <scope>NUCLEOTIDE SEQUENCE [LARGE SCALE GENOMIC DNA]</scope>
    <source>
        <strain evidence="3">DSM 100566</strain>
    </source>
</reference>
<dbReference type="STRING" id="1486859.SAMN05444273_102176"/>
<sequence>MAERHRSKDNSRDTDKILGETGAPSGQGRDGGRLAREIGSADELKRSNERPAGKTRVTKENEETSE</sequence>
<feature type="compositionally biased region" description="Basic and acidic residues" evidence="1">
    <location>
        <begin position="1"/>
        <end position="18"/>
    </location>
</feature>
<feature type="compositionally biased region" description="Basic and acidic residues" evidence="1">
    <location>
        <begin position="42"/>
        <end position="66"/>
    </location>
</feature>
<organism evidence="2 3">
    <name type="scientific">Litoreibacter ascidiaceicola</name>
    <dbReference type="NCBI Taxonomy" id="1486859"/>
    <lineage>
        <taxon>Bacteria</taxon>
        <taxon>Pseudomonadati</taxon>
        <taxon>Pseudomonadota</taxon>
        <taxon>Alphaproteobacteria</taxon>
        <taxon>Rhodobacterales</taxon>
        <taxon>Roseobacteraceae</taxon>
        <taxon>Litoreibacter</taxon>
    </lineage>
</organism>
<accession>A0A1M4V9M5</accession>